<protein>
    <submittedName>
        <fullName evidence="1">Proteinase B</fullName>
        <ecNumber evidence="1">3.4.21.48</ecNumber>
    </submittedName>
</protein>
<comment type="caution">
    <text evidence="1">The sequence shown here is derived from an EMBL/GenBank/DDBJ whole genome shotgun (WGS) entry which is preliminary data.</text>
</comment>
<reference evidence="1" key="1">
    <citation type="submission" date="2022-04" db="EMBL/GenBank/DDBJ databases">
        <title>Genome of the entomopathogenic fungus Entomophthora muscae.</title>
        <authorList>
            <person name="Elya C."/>
            <person name="Lovett B.R."/>
            <person name="Lee E."/>
            <person name="Macias A.M."/>
            <person name="Hajek A.E."/>
            <person name="De Bivort B.L."/>
            <person name="Kasson M.T."/>
            <person name="De Fine Licht H.H."/>
            <person name="Stajich J.E."/>
        </authorList>
    </citation>
    <scope>NUCLEOTIDE SEQUENCE</scope>
    <source>
        <strain evidence="1">Berkeley</strain>
    </source>
</reference>
<dbReference type="EMBL" id="QTSX02000058">
    <property type="protein sequence ID" value="KAJ9089233.1"/>
    <property type="molecule type" value="Genomic_DNA"/>
</dbReference>
<keyword evidence="1" id="KW-0378">Hydrolase</keyword>
<organism evidence="1 2">
    <name type="scientific">Entomophthora muscae</name>
    <dbReference type="NCBI Taxonomy" id="34485"/>
    <lineage>
        <taxon>Eukaryota</taxon>
        <taxon>Fungi</taxon>
        <taxon>Fungi incertae sedis</taxon>
        <taxon>Zoopagomycota</taxon>
        <taxon>Entomophthoromycotina</taxon>
        <taxon>Entomophthoromycetes</taxon>
        <taxon>Entomophthorales</taxon>
        <taxon>Entomophthoraceae</taxon>
        <taxon>Entomophthora</taxon>
    </lineage>
</organism>
<evidence type="ECO:0000313" key="2">
    <source>
        <dbReference type="Proteomes" id="UP001165960"/>
    </source>
</evidence>
<name>A0ACC2UQY3_9FUNG</name>
<evidence type="ECO:0000313" key="1">
    <source>
        <dbReference type="EMBL" id="KAJ9089233.1"/>
    </source>
</evidence>
<dbReference type="Proteomes" id="UP001165960">
    <property type="component" value="Unassembled WGS sequence"/>
</dbReference>
<proteinExistence type="predicted"/>
<keyword evidence="2" id="KW-1185">Reference proteome</keyword>
<accession>A0ACC2UQY3</accession>
<gene>
    <name evidence="1" type="primary">PRB1_21</name>
    <name evidence="1" type="ORF">DSO57_1014984</name>
</gene>
<sequence>MHFFSIVLAIVASRSLEDSYIIKLKGQTRVPIQAHLSKVKSLFNERSNRNEIRQVYKSIGNMYNARFTRQVLNQVERMHDVEYIRKDKLFSINAVQQNATWGLNRISQFEGLSGAFKDFKYNYTLDGAGTTVYVLDTGIMVEHPEFEGRARFGARFAGTNDKDEHGHGTHCAGTVGSRSYGVAKKASLVAVRVLDATGYGATSEVIGGIDWAVGDAKGSNGSVISMSLGGEKEDPINDAVEAAVASGVIVVVAAGNEDEDACMGSPSSSPSAITVGASDVWDMRADFSNYGKCVDVFAPGVDIVSTWNNGKTKSISGTSMATPHVAGLAAYFLSESFESPEAIVKKIIDHASKDLLTDIGPNSPNLLINNKL</sequence>
<dbReference type="EC" id="3.4.21.48" evidence="1"/>